<evidence type="ECO:0000313" key="3">
    <source>
        <dbReference type="EMBL" id="NHM13441.1"/>
    </source>
</evidence>
<reference evidence="4" key="2">
    <citation type="submission" date="2021-04" db="EMBL/GenBank/DDBJ databases">
        <title>Novel species in family Eggerthellaceae.</title>
        <authorList>
            <person name="Zhang G."/>
        </authorList>
    </citation>
    <scope>NUCLEOTIDE SEQUENCE</scope>
    <source>
        <strain evidence="4">Zg-886</strain>
    </source>
</reference>
<name>A0A9E6MQD7_9ACTN</name>
<proteinExistence type="predicted"/>
<dbReference type="KEGG" id="ebz:J7S26_00670"/>
<feature type="domain" description="DUF4097" evidence="2">
    <location>
        <begin position="167"/>
        <end position="327"/>
    </location>
</feature>
<organism evidence="4 6">
    <name type="scientific">Xiamenia xianingshaonis</name>
    <dbReference type="NCBI Taxonomy" id="2682776"/>
    <lineage>
        <taxon>Bacteria</taxon>
        <taxon>Bacillati</taxon>
        <taxon>Actinomycetota</taxon>
        <taxon>Coriobacteriia</taxon>
        <taxon>Eggerthellales</taxon>
        <taxon>Eggerthellaceae</taxon>
        <taxon>Xiamenia</taxon>
    </lineage>
</organism>
<dbReference type="InterPro" id="IPR025164">
    <property type="entry name" value="Toastrack_DUF4097"/>
</dbReference>
<dbReference type="Gene3D" id="2.160.20.120">
    <property type="match status" value="1"/>
</dbReference>
<keyword evidence="5" id="KW-1185">Reference proteome</keyword>
<sequence>MKAANGPRLTRETYVKLGIVLGVSLVVLVNAWSCLSFAPVLHRIGDAAELAEPPAAPEAPEAPELDAASEATASDADAASKADKAAEAKSARSGADAGSDVSTLAAAYPMKANGDGALSHVAMDPSEVTSMEIDWPAGRLDIHAVPDDDCDGKIQVIETTDRRGAEPLNVELVGGTLRVSANPVFGLIGCSTWANMTKRTLEIGVPESVAADMRNLSLESASGEVTVSGLGFRSIETDVASGRCTLDGVDAQDLTISLASGATSMDGRVDRQLRVDIASGNVDVSSRTTPSSTELSLASGTVELGLPSDVGFTMETDKVSGTFTCDFPATGSVVGDGKARLYTEMASGNVTIRPIG</sequence>
<evidence type="ECO:0000313" key="5">
    <source>
        <dbReference type="Proteomes" id="UP000636394"/>
    </source>
</evidence>
<evidence type="ECO:0000313" key="4">
    <source>
        <dbReference type="EMBL" id="QTU84482.1"/>
    </source>
</evidence>
<evidence type="ECO:0000256" key="1">
    <source>
        <dbReference type="SAM" id="MobiDB-lite"/>
    </source>
</evidence>
<feature type="compositionally biased region" description="Low complexity" evidence="1">
    <location>
        <begin position="65"/>
        <end position="77"/>
    </location>
</feature>
<feature type="region of interest" description="Disordered" evidence="1">
    <location>
        <begin position="52"/>
        <end position="97"/>
    </location>
</feature>
<dbReference type="EMBL" id="CP072829">
    <property type="protein sequence ID" value="QTU84482.1"/>
    <property type="molecule type" value="Genomic_DNA"/>
</dbReference>
<dbReference type="Proteomes" id="UP000671910">
    <property type="component" value="Chromosome"/>
</dbReference>
<dbReference type="EMBL" id="WPCR01000001">
    <property type="protein sequence ID" value="NHM13441.1"/>
    <property type="molecule type" value="Genomic_DNA"/>
</dbReference>
<feature type="compositionally biased region" description="Basic and acidic residues" evidence="1">
    <location>
        <begin position="78"/>
        <end position="90"/>
    </location>
</feature>
<evidence type="ECO:0000313" key="6">
    <source>
        <dbReference type="Proteomes" id="UP000671910"/>
    </source>
</evidence>
<protein>
    <submittedName>
        <fullName evidence="4">DUF4097 family beta strand repeat protein</fullName>
    </submittedName>
</protein>
<dbReference type="AlphaFoldDB" id="A0A9E6MQD7"/>
<accession>A0A9E6MQD7</accession>
<gene>
    <name evidence="3" type="ORF">GMI68_01430</name>
    <name evidence="4" type="ORF">J7S26_00670</name>
</gene>
<evidence type="ECO:0000259" key="2">
    <source>
        <dbReference type="Pfam" id="PF13349"/>
    </source>
</evidence>
<reference evidence="3 5" key="1">
    <citation type="submission" date="2019-11" db="EMBL/GenBank/DDBJ databases">
        <title>Eggerthellaceae novel genus isolated from the rectal contents of marmort.</title>
        <authorList>
            <person name="Zhang G."/>
        </authorList>
    </citation>
    <scope>NUCLEOTIDE SEQUENCE [LARGE SCALE GENOMIC DNA]</scope>
    <source>
        <strain evidence="3">Zg-886</strain>
        <strain evidence="5">zg-886</strain>
    </source>
</reference>
<dbReference type="RefSeq" id="WP_166338274.1">
    <property type="nucleotide sequence ID" value="NZ_CP072829.1"/>
</dbReference>
<dbReference type="Pfam" id="PF13349">
    <property type="entry name" value="DUF4097"/>
    <property type="match status" value="1"/>
</dbReference>
<dbReference type="Proteomes" id="UP000636394">
    <property type="component" value="Unassembled WGS sequence"/>
</dbReference>